<dbReference type="InterPro" id="IPR036890">
    <property type="entry name" value="HATPase_C_sf"/>
</dbReference>
<dbReference type="Proteomes" id="UP000502260">
    <property type="component" value="Chromosome"/>
</dbReference>
<feature type="transmembrane region" description="Helical" evidence="1">
    <location>
        <begin position="12"/>
        <end position="32"/>
    </location>
</feature>
<feature type="domain" description="Histidine kinase/HSP90-like ATPase" evidence="2">
    <location>
        <begin position="468"/>
        <end position="572"/>
    </location>
</feature>
<dbReference type="EMBL" id="AP022853">
    <property type="protein sequence ID" value="BCB28395.1"/>
    <property type="molecule type" value="Genomic_DNA"/>
</dbReference>
<dbReference type="SUPFAM" id="SSF55874">
    <property type="entry name" value="ATPase domain of HSP90 chaperone/DNA topoisomerase II/histidine kinase"/>
    <property type="match status" value="1"/>
</dbReference>
<dbReference type="Gene3D" id="3.30.565.10">
    <property type="entry name" value="Histidine kinase-like ATPase, C-terminal domain"/>
    <property type="match status" value="1"/>
</dbReference>
<name>A0A6F8VI02_9PROT</name>
<keyword evidence="1" id="KW-0472">Membrane</keyword>
<reference evidence="4" key="1">
    <citation type="submission" date="2020-03" db="EMBL/GenBank/DDBJ databases">
        <title>Complete genome sequence of sulfur-oxidizing bacterium skT11.</title>
        <authorList>
            <person name="Kanda M."/>
            <person name="Kojima H."/>
            <person name="Fukui M."/>
        </authorList>
    </citation>
    <scope>NUCLEOTIDE SEQUENCE [LARGE SCALE GENOMIC DNA]</scope>
    <source>
        <strain evidence="4">skT11</strain>
    </source>
</reference>
<evidence type="ECO:0000259" key="2">
    <source>
        <dbReference type="SMART" id="SM00387"/>
    </source>
</evidence>
<dbReference type="SMART" id="SM00387">
    <property type="entry name" value="HATPase_c"/>
    <property type="match status" value="1"/>
</dbReference>
<dbReference type="AlphaFoldDB" id="A0A6F8VI02"/>
<proteinExistence type="predicted"/>
<dbReference type="RefSeq" id="WP_173067719.1">
    <property type="nucleotide sequence ID" value="NZ_AP022853.1"/>
</dbReference>
<dbReference type="KEGG" id="slac:SKTS_32810"/>
<evidence type="ECO:0000313" key="3">
    <source>
        <dbReference type="EMBL" id="BCB28395.1"/>
    </source>
</evidence>
<accession>A0A6F8VI02</accession>
<keyword evidence="1" id="KW-0812">Transmembrane</keyword>
<protein>
    <recommendedName>
        <fullName evidence="2">Histidine kinase/HSP90-like ATPase domain-containing protein</fullName>
    </recommendedName>
</protein>
<organism evidence="3 4">
    <name type="scientific">Sulfurimicrobium lacus</name>
    <dbReference type="NCBI Taxonomy" id="2715678"/>
    <lineage>
        <taxon>Bacteria</taxon>
        <taxon>Pseudomonadati</taxon>
        <taxon>Pseudomonadota</taxon>
        <taxon>Betaproteobacteria</taxon>
        <taxon>Nitrosomonadales</taxon>
        <taxon>Sulfuricellaceae</taxon>
        <taxon>Sulfurimicrobium</taxon>
    </lineage>
</organism>
<feature type="transmembrane region" description="Helical" evidence="1">
    <location>
        <begin position="38"/>
        <end position="55"/>
    </location>
</feature>
<gene>
    <name evidence="3" type="ORF">SKTS_32810</name>
</gene>
<keyword evidence="4" id="KW-1185">Reference proteome</keyword>
<keyword evidence="1" id="KW-1133">Transmembrane helix</keyword>
<feature type="transmembrane region" description="Helical" evidence="1">
    <location>
        <begin position="67"/>
        <end position="84"/>
    </location>
</feature>
<feature type="transmembrane region" description="Helical" evidence="1">
    <location>
        <begin position="179"/>
        <end position="198"/>
    </location>
</feature>
<feature type="transmembrane region" description="Helical" evidence="1">
    <location>
        <begin position="90"/>
        <end position="106"/>
    </location>
</feature>
<dbReference type="InterPro" id="IPR003594">
    <property type="entry name" value="HATPase_dom"/>
</dbReference>
<feature type="transmembrane region" description="Helical" evidence="1">
    <location>
        <begin position="149"/>
        <end position="167"/>
    </location>
</feature>
<dbReference type="Pfam" id="PF02518">
    <property type="entry name" value="HATPase_c"/>
    <property type="match status" value="1"/>
</dbReference>
<sequence length="572" mass="63596">MNGNISINAQQLIVSRPHWLLAGMLLSLHAALAWGVNTWWSSSALLVHFGIFLLWQPLWRGERELTYRHLVWVLLGGGALILLWNNWWTPALWLGVLVGLVGGDVVGMTGRRQRMGHLLALLYLLTMLLLGVVPHLFADVSGNLALDLLVRYGLLFVLLMIAVLPWGKQQAKPFYAVDFFYSLMLFLLVVVLVLGSFAVKVISQSNYPMALAQTLMVIAGALFALSWLWNPHGGFAGGGQLMSRYLLSVGLPFERWLRNLATLAEQEHDAQEFLRLALDDIAALPWVTGGKWQAPGNGGEFGAVSKYSVEFTFHRVNLVLYTRWALSPAMILHIKLLTQLLGYFYQAKQREQEQKYNAYTQAIFETGARLTHDVKNLLQSLKTLCAAVESSDPAQAQALQALMQRQLPQIVQRLQLTLDKLKSPKVSAVEAVERVSAQSWWESLQQRYAQERVEFGAYDMSGGRHIHIPGELFDSAADNLLQNALEKRKVERDLVIRVGFSCEGGGRLTVCDDGSGLDETLVARLLSSPVQSDNGLGIGLYQAGRQARQAGYQLSMTSNLPGRVCFELIGST</sequence>
<feature type="transmembrane region" description="Helical" evidence="1">
    <location>
        <begin position="118"/>
        <end position="137"/>
    </location>
</feature>
<feature type="transmembrane region" description="Helical" evidence="1">
    <location>
        <begin position="210"/>
        <end position="229"/>
    </location>
</feature>
<evidence type="ECO:0000313" key="4">
    <source>
        <dbReference type="Proteomes" id="UP000502260"/>
    </source>
</evidence>
<evidence type="ECO:0000256" key="1">
    <source>
        <dbReference type="SAM" id="Phobius"/>
    </source>
</evidence>